<name>A0AAP8U326_BRELA</name>
<dbReference type="EMBL" id="PRKQ01000073">
    <property type="protein sequence ID" value="PPA90074.1"/>
    <property type="molecule type" value="Genomic_DNA"/>
</dbReference>
<dbReference type="Proteomes" id="UP000239759">
    <property type="component" value="Unassembled WGS sequence"/>
</dbReference>
<organism evidence="2 3">
    <name type="scientific">Brevibacillus laterosporus</name>
    <name type="common">Bacillus laterosporus</name>
    <dbReference type="NCBI Taxonomy" id="1465"/>
    <lineage>
        <taxon>Bacteria</taxon>
        <taxon>Bacillati</taxon>
        <taxon>Bacillota</taxon>
        <taxon>Bacilli</taxon>
        <taxon>Bacillales</taxon>
        <taxon>Paenibacillaceae</taxon>
        <taxon>Brevibacillus</taxon>
    </lineage>
</organism>
<feature type="region of interest" description="Disordered" evidence="1">
    <location>
        <begin position="305"/>
        <end position="328"/>
    </location>
</feature>
<feature type="compositionally biased region" description="Basic and acidic residues" evidence="1">
    <location>
        <begin position="305"/>
        <end position="317"/>
    </location>
</feature>
<feature type="region of interest" description="Disordered" evidence="1">
    <location>
        <begin position="216"/>
        <end position="237"/>
    </location>
</feature>
<evidence type="ECO:0000313" key="3">
    <source>
        <dbReference type="Proteomes" id="UP000239759"/>
    </source>
</evidence>
<proteinExistence type="predicted"/>
<gene>
    <name evidence="2" type="ORF">C4A77_25720</name>
</gene>
<evidence type="ECO:0000256" key="1">
    <source>
        <dbReference type="SAM" id="MobiDB-lite"/>
    </source>
</evidence>
<comment type="caution">
    <text evidence="2">The sequence shown here is derived from an EMBL/GenBank/DDBJ whole genome shotgun (WGS) entry which is preliminary data.</text>
</comment>
<accession>A0AAP8U326</accession>
<evidence type="ECO:0000313" key="2">
    <source>
        <dbReference type="EMBL" id="PPA90074.1"/>
    </source>
</evidence>
<sequence length="348" mass="37700">MFKEVSVSGKGQGFIKAYYYSNSVRKKVDVPISLGAGGSTIVKLPEGTTEFTILPGYKAPTDPIFKVSAASTDHPDKQIVKYKDPGDPPTIIPGVWEPDEGWFPPPSVGGGGKKPDDEDSDHGQQPGGGESKHVDAKARYKEADDVYQVTYKGWSPDVAWYQLHFEDHTGSYDSEPYEKKPTGSHFLTCNGNYQLRFFDKSGSMVGKTDTIKTTDIKNPSCSSFAGDPTGGGDDGGSSGGDGMCGDICEALKCPGWEDIADMIGGAVADHLPPPPDWEEVAETFGDELVPRLGDEMYKQFDDLLGHPEKPRKLEEPPAPKFDGGVDIPKAEDSVKNVQHYDFENIPSV</sequence>
<dbReference type="AlphaFoldDB" id="A0AAP8U326"/>
<reference evidence="2 3" key="1">
    <citation type="submission" date="2018-02" db="EMBL/GenBank/DDBJ databases">
        <title>Comparative analysis of genomes of three Brevibacillus laterosporus strains producers of potent antimicrobials isolated from silage.</title>
        <authorList>
            <person name="Kojic M."/>
            <person name="Miljkovic M."/>
            <person name="Studholme D."/>
            <person name="Filipic B."/>
        </authorList>
    </citation>
    <scope>NUCLEOTIDE SEQUENCE [LARGE SCALE GENOMIC DNA]</scope>
    <source>
        <strain evidence="2 3">BGSP11</strain>
    </source>
</reference>
<feature type="compositionally biased region" description="Basic and acidic residues" evidence="1">
    <location>
        <begin position="76"/>
        <end position="86"/>
    </location>
</feature>
<feature type="compositionally biased region" description="Gly residues" evidence="1">
    <location>
        <begin position="228"/>
        <end position="237"/>
    </location>
</feature>
<feature type="region of interest" description="Disordered" evidence="1">
    <location>
        <begin position="76"/>
        <end position="136"/>
    </location>
</feature>
<protein>
    <submittedName>
        <fullName evidence="2">Uncharacterized protein</fullName>
    </submittedName>
</protein>